<comment type="caution">
    <text evidence="1">The sequence shown here is derived from an EMBL/GenBank/DDBJ whole genome shotgun (WGS) entry which is preliminary data.</text>
</comment>
<proteinExistence type="predicted"/>
<accession>D5P6C0</accession>
<sequence>MFSWWCAPTITIHDINHTAAATATKRDRSFLGSAMSILMTNPKLAPRGNDVVAESRATTICAQLVTARSALAHH</sequence>
<name>D5P6C0_9MYCO</name>
<organism evidence="1 2">
    <name type="scientific">Mycobacterium parascrofulaceum ATCC BAA-614</name>
    <dbReference type="NCBI Taxonomy" id="525368"/>
    <lineage>
        <taxon>Bacteria</taxon>
        <taxon>Bacillati</taxon>
        <taxon>Actinomycetota</taxon>
        <taxon>Actinomycetes</taxon>
        <taxon>Mycobacteriales</taxon>
        <taxon>Mycobacteriaceae</taxon>
        <taxon>Mycobacterium</taxon>
        <taxon>Mycobacterium simiae complex</taxon>
    </lineage>
</organism>
<dbReference type="HOGENOM" id="CLU_2683962_0_0_11"/>
<protein>
    <submittedName>
        <fullName evidence="1">Uncharacterized protein</fullName>
    </submittedName>
</protein>
<dbReference type="AlphaFoldDB" id="D5P6C0"/>
<dbReference type="Proteomes" id="UP000003653">
    <property type="component" value="Unassembled WGS sequence"/>
</dbReference>
<evidence type="ECO:0000313" key="1">
    <source>
        <dbReference type="EMBL" id="EFG78376.1"/>
    </source>
</evidence>
<keyword evidence="2" id="KW-1185">Reference proteome</keyword>
<evidence type="ECO:0000313" key="2">
    <source>
        <dbReference type="Proteomes" id="UP000003653"/>
    </source>
</evidence>
<dbReference type="EMBL" id="ADNV01000124">
    <property type="protein sequence ID" value="EFG78376.1"/>
    <property type="molecule type" value="Genomic_DNA"/>
</dbReference>
<gene>
    <name evidence="1" type="ORF">HMPREF0591_1714</name>
</gene>
<reference evidence="1 2" key="1">
    <citation type="submission" date="2010-04" db="EMBL/GenBank/DDBJ databases">
        <authorList>
            <person name="Muzny D."/>
            <person name="Qin X."/>
            <person name="Deng J."/>
            <person name="Jiang H."/>
            <person name="Liu Y."/>
            <person name="Qu J."/>
            <person name="Song X.-Z."/>
            <person name="Zhang L."/>
            <person name="Thornton R."/>
            <person name="Coyle M."/>
            <person name="Francisco L."/>
            <person name="Jackson L."/>
            <person name="Javaid M."/>
            <person name="Korchina V."/>
            <person name="Kovar C."/>
            <person name="Mata R."/>
            <person name="Mathew T."/>
            <person name="Ngo R."/>
            <person name="Nguyen L."/>
            <person name="Nguyen N."/>
            <person name="Okwuonu G."/>
            <person name="Ongeri F."/>
            <person name="Pham C."/>
            <person name="Simmons D."/>
            <person name="Wilczek-Boney K."/>
            <person name="Hale W."/>
            <person name="Jakkamsetti A."/>
            <person name="Pham P."/>
            <person name="Ruth R."/>
            <person name="San Lucas F."/>
            <person name="Warren J."/>
            <person name="Zhang J."/>
            <person name="Zhao Z."/>
            <person name="Zhou C."/>
            <person name="Zhu D."/>
            <person name="Lee S."/>
            <person name="Bess C."/>
            <person name="Blankenburg K."/>
            <person name="Forbes L."/>
            <person name="Fu Q."/>
            <person name="Gubbala S."/>
            <person name="Hirani K."/>
            <person name="Jayaseelan J.C."/>
            <person name="Lara F."/>
            <person name="Munidasa M."/>
            <person name="Palculict T."/>
            <person name="Patil S."/>
            <person name="Pu L.-L."/>
            <person name="Saada N."/>
            <person name="Tang L."/>
            <person name="Weissenberger G."/>
            <person name="Zhu Y."/>
            <person name="Hemphill L."/>
            <person name="Shang Y."/>
            <person name="Youmans B."/>
            <person name="Ayvaz T."/>
            <person name="Ross M."/>
            <person name="Santibanez J."/>
            <person name="Aqrawi P."/>
            <person name="Gross S."/>
            <person name="Joshi V."/>
            <person name="Fowler G."/>
            <person name="Nazareth L."/>
            <person name="Reid J."/>
            <person name="Worley K."/>
            <person name="Petrosino J."/>
            <person name="Highlander S."/>
            <person name="Gibbs R."/>
        </authorList>
    </citation>
    <scope>NUCLEOTIDE SEQUENCE [LARGE SCALE GENOMIC DNA]</scope>
    <source>
        <strain evidence="1 2">ATCC BAA-614</strain>
    </source>
</reference>